<dbReference type="GeneID" id="113113398"/>
<keyword evidence="2" id="KW-1185">Reference proteome</keyword>
<accession>A0A6P6QPQ5</accession>
<gene>
    <name evidence="3" type="primary">LOC113113398</name>
</gene>
<sequence>MAFNFGQAGTGGFSFGAPQTPAAGSMGFSAPAGGGFSLGTQAQTQSSGNPSSQTAGLLAQPTQSNESTQGGLGFGAQMQSTSSSGGFCFGGLGDGFGGSCDELSIQRSHKPVSETSRSRSCYEHR</sequence>
<evidence type="ECO:0000313" key="3">
    <source>
        <dbReference type="RefSeq" id="XP_026135352.1"/>
    </source>
</evidence>
<proteinExistence type="predicted"/>
<reference evidence="3" key="1">
    <citation type="submission" date="2025-08" db="UniProtKB">
        <authorList>
            <consortium name="RefSeq"/>
        </authorList>
    </citation>
    <scope>IDENTIFICATION</scope>
    <source>
        <strain evidence="3">Wakin</strain>
        <tissue evidence="3">Muscle</tissue>
    </source>
</reference>
<feature type="compositionally biased region" description="Basic and acidic residues" evidence="1">
    <location>
        <begin position="116"/>
        <end position="125"/>
    </location>
</feature>
<name>A0A6P6QPQ5_CARAU</name>
<dbReference type="AlphaFoldDB" id="A0A6P6QPQ5"/>
<evidence type="ECO:0000313" key="2">
    <source>
        <dbReference type="Proteomes" id="UP000515129"/>
    </source>
</evidence>
<feature type="compositionally biased region" description="Polar residues" evidence="1">
    <location>
        <begin position="38"/>
        <end position="69"/>
    </location>
</feature>
<dbReference type="KEGG" id="caua:113113398"/>
<organism evidence="2 3">
    <name type="scientific">Carassius auratus</name>
    <name type="common">Goldfish</name>
    <dbReference type="NCBI Taxonomy" id="7957"/>
    <lineage>
        <taxon>Eukaryota</taxon>
        <taxon>Metazoa</taxon>
        <taxon>Chordata</taxon>
        <taxon>Craniata</taxon>
        <taxon>Vertebrata</taxon>
        <taxon>Euteleostomi</taxon>
        <taxon>Actinopterygii</taxon>
        <taxon>Neopterygii</taxon>
        <taxon>Teleostei</taxon>
        <taxon>Ostariophysi</taxon>
        <taxon>Cypriniformes</taxon>
        <taxon>Cyprinidae</taxon>
        <taxon>Cyprininae</taxon>
        <taxon>Carassius</taxon>
    </lineage>
</organism>
<dbReference type="Proteomes" id="UP000515129">
    <property type="component" value="Chromosome 14"/>
</dbReference>
<feature type="region of interest" description="Disordered" evidence="1">
    <location>
        <begin position="103"/>
        <end position="125"/>
    </location>
</feature>
<evidence type="ECO:0000256" key="1">
    <source>
        <dbReference type="SAM" id="MobiDB-lite"/>
    </source>
</evidence>
<dbReference type="RefSeq" id="XP_026135352.1">
    <property type="nucleotide sequence ID" value="XM_026279567.1"/>
</dbReference>
<feature type="region of interest" description="Disordered" evidence="1">
    <location>
        <begin position="16"/>
        <end position="78"/>
    </location>
</feature>
<protein>
    <submittedName>
        <fullName evidence="3">Nuclear pore glycoprotein p62-like isoform X1</fullName>
    </submittedName>
</protein>